<dbReference type="GO" id="GO:0030288">
    <property type="term" value="C:outer membrane-bounded periplasmic space"/>
    <property type="evidence" value="ECO:0007669"/>
    <property type="project" value="UniProtKB-ARBA"/>
</dbReference>
<dbReference type="PROSITE" id="PS01040">
    <property type="entry name" value="SBP_BACTERIAL_5"/>
    <property type="match status" value="1"/>
</dbReference>
<keyword evidence="2" id="KW-0732">Signal</keyword>
<dbReference type="InterPro" id="IPR030678">
    <property type="entry name" value="Peptide/Ni-bd"/>
</dbReference>
<proteinExistence type="inferred from homology"/>
<evidence type="ECO:0000259" key="3">
    <source>
        <dbReference type="Pfam" id="PF00496"/>
    </source>
</evidence>
<evidence type="ECO:0000256" key="1">
    <source>
        <dbReference type="ARBA" id="ARBA00005695"/>
    </source>
</evidence>
<dbReference type="GO" id="GO:1904680">
    <property type="term" value="F:peptide transmembrane transporter activity"/>
    <property type="evidence" value="ECO:0007669"/>
    <property type="project" value="TreeGrafter"/>
</dbReference>
<dbReference type="EMBL" id="PYMA01000034">
    <property type="protein sequence ID" value="PSW09152.1"/>
    <property type="molecule type" value="Genomic_DNA"/>
</dbReference>
<organism evidence="4 5">
    <name type="scientific">Photobacterium sanctipauli</name>
    <dbReference type="NCBI Taxonomy" id="1342794"/>
    <lineage>
        <taxon>Bacteria</taxon>
        <taxon>Pseudomonadati</taxon>
        <taxon>Pseudomonadota</taxon>
        <taxon>Gammaproteobacteria</taxon>
        <taxon>Vibrionales</taxon>
        <taxon>Vibrionaceae</taxon>
        <taxon>Photobacterium</taxon>
    </lineage>
</organism>
<sequence>MQLSTRKLALTLALSTLLSGCFDSGESQSEAKSSAAEQPSLEVRVAMMQPPRTGLSPLSDDAFKLSRWSTAETLVNLSDQSVAEPMLATEWQQVDPMTWHFTVREGVKFHDGSALDANAVVNSLQKALAAAPKPRILDGIQWEVKAVGDFKVEIKTTFNDPLLPSRLSSPQLAILTPSAYQENGRVVPTNAGTGPFVLTEINGQTSAKLARFDDYWGEKTKVESIFAEYVPDGFARAAALRTGKADVVEAVPVSQIAMIDKELLHEVAMPRTNTLYLNNQSEVFSQFGLRKAAAQAVDREQIIKTVYENHADLAKGLLGPALAWAEPVRAKNPRIETMELRRANGEKIVIGTFTDRAELPEVAVLLKQQLESAGFVVELDVREYAQIENDALAGKFDAFLLSRATVLDSGDPVAYMQSDFSCKGSFNLGQFCSEEVDAALTHADRQPLGELRQQAIIEAESKILEQYAAIPLLHERVIQGESLSVDNAERDPRERRLITQFTEVN</sequence>
<evidence type="ECO:0000256" key="2">
    <source>
        <dbReference type="ARBA" id="ARBA00022729"/>
    </source>
</evidence>
<keyword evidence="5" id="KW-1185">Reference proteome</keyword>
<gene>
    <name evidence="4" type="ORF">C9I98_26075</name>
</gene>
<dbReference type="CDD" id="cd08490">
    <property type="entry name" value="PBP2_NikA_DppA_OppA_like_3"/>
    <property type="match status" value="1"/>
</dbReference>
<reference evidence="4 5" key="1">
    <citation type="submission" date="2018-01" db="EMBL/GenBank/DDBJ databases">
        <title>Whole genome sequencing of Histamine producing bacteria.</title>
        <authorList>
            <person name="Butler K."/>
        </authorList>
    </citation>
    <scope>NUCLEOTIDE SEQUENCE [LARGE SCALE GENOMIC DNA]</scope>
    <source>
        <strain evidence="4 5">DSM 100436</strain>
    </source>
</reference>
<evidence type="ECO:0000313" key="5">
    <source>
        <dbReference type="Proteomes" id="UP000241771"/>
    </source>
</evidence>
<name>A0A2T3N7R6_9GAMM</name>
<accession>A0A2T3N7R6</accession>
<dbReference type="InterPro" id="IPR039424">
    <property type="entry name" value="SBP_5"/>
</dbReference>
<dbReference type="PANTHER" id="PTHR30290:SF65">
    <property type="entry name" value="MONOACYL PHOSPHATIDYLINOSITOL TETRAMANNOSIDE-BINDING PROTEIN LPQW-RELATED"/>
    <property type="match status" value="1"/>
</dbReference>
<dbReference type="InterPro" id="IPR000914">
    <property type="entry name" value="SBP_5_dom"/>
</dbReference>
<dbReference type="GO" id="GO:0043190">
    <property type="term" value="C:ATP-binding cassette (ABC) transporter complex"/>
    <property type="evidence" value="ECO:0007669"/>
    <property type="project" value="InterPro"/>
</dbReference>
<feature type="domain" description="Solute-binding protein family 5" evidence="3">
    <location>
        <begin position="84"/>
        <end position="425"/>
    </location>
</feature>
<comment type="caution">
    <text evidence="4">The sequence shown here is derived from an EMBL/GenBank/DDBJ whole genome shotgun (WGS) entry which is preliminary data.</text>
</comment>
<dbReference type="PANTHER" id="PTHR30290">
    <property type="entry name" value="PERIPLASMIC BINDING COMPONENT OF ABC TRANSPORTER"/>
    <property type="match status" value="1"/>
</dbReference>
<protein>
    <submittedName>
        <fullName evidence="4">ABC transporter substrate-binding protein</fullName>
    </submittedName>
</protein>
<dbReference type="RefSeq" id="WP_107272669.1">
    <property type="nucleotide sequence ID" value="NZ_PYMA01000034.1"/>
</dbReference>
<dbReference type="Proteomes" id="UP000241771">
    <property type="component" value="Unassembled WGS sequence"/>
</dbReference>
<dbReference type="Pfam" id="PF00496">
    <property type="entry name" value="SBP_bac_5"/>
    <property type="match status" value="1"/>
</dbReference>
<dbReference type="PROSITE" id="PS51257">
    <property type="entry name" value="PROKAR_LIPOPROTEIN"/>
    <property type="match status" value="1"/>
</dbReference>
<dbReference type="Gene3D" id="3.40.190.10">
    <property type="entry name" value="Periplasmic binding protein-like II"/>
    <property type="match status" value="1"/>
</dbReference>
<dbReference type="PIRSF" id="PIRSF002741">
    <property type="entry name" value="MppA"/>
    <property type="match status" value="1"/>
</dbReference>
<dbReference type="AlphaFoldDB" id="A0A2T3N7R6"/>
<dbReference type="GO" id="GO:0015833">
    <property type="term" value="P:peptide transport"/>
    <property type="evidence" value="ECO:0007669"/>
    <property type="project" value="TreeGrafter"/>
</dbReference>
<comment type="similarity">
    <text evidence="1">Belongs to the bacterial solute-binding protein 5 family.</text>
</comment>
<evidence type="ECO:0000313" key="4">
    <source>
        <dbReference type="EMBL" id="PSW09152.1"/>
    </source>
</evidence>
<dbReference type="InterPro" id="IPR023765">
    <property type="entry name" value="SBP_5_CS"/>
</dbReference>
<dbReference type="SUPFAM" id="SSF53850">
    <property type="entry name" value="Periplasmic binding protein-like II"/>
    <property type="match status" value="1"/>
</dbReference>
<dbReference type="Gene3D" id="3.10.105.10">
    <property type="entry name" value="Dipeptide-binding Protein, Domain 3"/>
    <property type="match status" value="1"/>
</dbReference>